<keyword evidence="3" id="KW-1185">Reference proteome</keyword>
<evidence type="ECO:0000256" key="1">
    <source>
        <dbReference type="SAM" id="MobiDB-lite"/>
    </source>
</evidence>
<name>A0A9Q3GX28_9BASI</name>
<comment type="caution">
    <text evidence="2">The sequence shown here is derived from an EMBL/GenBank/DDBJ whole genome shotgun (WGS) entry which is preliminary data.</text>
</comment>
<feature type="region of interest" description="Disordered" evidence="1">
    <location>
        <begin position="82"/>
        <end position="102"/>
    </location>
</feature>
<reference evidence="2" key="1">
    <citation type="submission" date="2021-03" db="EMBL/GenBank/DDBJ databases">
        <title>Draft genome sequence of rust myrtle Austropuccinia psidii MF-1, a brazilian biotype.</title>
        <authorList>
            <person name="Quecine M.C."/>
            <person name="Pachon D.M.R."/>
            <person name="Bonatelli M.L."/>
            <person name="Correr F.H."/>
            <person name="Franceschini L.M."/>
            <person name="Leite T.F."/>
            <person name="Margarido G.R.A."/>
            <person name="Almeida C.A."/>
            <person name="Ferrarezi J.A."/>
            <person name="Labate C.A."/>
        </authorList>
    </citation>
    <scope>NUCLEOTIDE SEQUENCE</scope>
    <source>
        <strain evidence="2">MF-1</strain>
    </source>
</reference>
<organism evidence="2 3">
    <name type="scientific">Austropuccinia psidii MF-1</name>
    <dbReference type="NCBI Taxonomy" id="1389203"/>
    <lineage>
        <taxon>Eukaryota</taxon>
        <taxon>Fungi</taxon>
        <taxon>Dikarya</taxon>
        <taxon>Basidiomycota</taxon>
        <taxon>Pucciniomycotina</taxon>
        <taxon>Pucciniomycetes</taxon>
        <taxon>Pucciniales</taxon>
        <taxon>Sphaerophragmiaceae</taxon>
        <taxon>Austropuccinia</taxon>
    </lineage>
</organism>
<dbReference type="AlphaFoldDB" id="A0A9Q3GX28"/>
<gene>
    <name evidence="2" type="ORF">O181_021405</name>
</gene>
<proteinExistence type="predicted"/>
<evidence type="ECO:0000313" key="3">
    <source>
        <dbReference type="Proteomes" id="UP000765509"/>
    </source>
</evidence>
<dbReference type="OrthoDB" id="3264316at2759"/>
<dbReference type="EMBL" id="AVOT02006484">
    <property type="protein sequence ID" value="MBW0481690.1"/>
    <property type="molecule type" value="Genomic_DNA"/>
</dbReference>
<feature type="compositionally biased region" description="Polar residues" evidence="1">
    <location>
        <begin position="89"/>
        <end position="100"/>
    </location>
</feature>
<accession>A0A9Q3GX28</accession>
<evidence type="ECO:0000313" key="2">
    <source>
        <dbReference type="EMBL" id="MBW0481690.1"/>
    </source>
</evidence>
<dbReference type="Proteomes" id="UP000765509">
    <property type="component" value="Unassembled WGS sequence"/>
</dbReference>
<sequence>MKRLKHYASVSPHTWQHACKAAHSKLKKYFDYKMATNDTLIATILNPNYHEGIFKQLGISSSRSKEVIDLLAGECAQLTNNEGDDALGNNGSPSSDNLSEPDNLDLLKHLKEPPIKASYDCLQSQGNELASYLQNNHPMAKGKHIIDYWKVKYI</sequence>
<protein>
    <submittedName>
        <fullName evidence="2">Uncharacterized protein</fullName>
    </submittedName>
</protein>